<dbReference type="STRING" id="33114.A0A2G2WN24"/>
<evidence type="ECO:0000313" key="3">
    <source>
        <dbReference type="Proteomes" id="UP000224567"/>
    </source>
</evidence>
<accession>A0A2G2WN24</accession>
<dbReference type="Proteomes" id="UP000224567">
    <property type="component" value="Unassembled WGS sequence"/>
</dbReference>
<keyword evidence="3" id="KW-1185">Reference proteome</keyword>
<dbReference type="PANTHER" id="PTHR14241:SF32">
    <property type="entry name" value="VWFA DOMAIN-CONTAINING PROTEIN-RELATED"/>
    <property type="match status" value="1"/>
</dbReference>
<protein>
    <submittedName>
        <fullName evidence="2">Uncharacterized protein</fullName>
    </submittedName>
</protein>
<name>A0A2G2WN24_CAPBA</name>
<organism evidence="2 3">
    <name type="scientific">Capsicum baccatum</name>
    <name type="common">Peruvian pepper</name>
    <dbReference type="NCBI Taxonomy" id="33114"/>
    <lineage>
        <taxon>Eukaryota</taxon>
        <taxon>Viridiplantae</taxon>
        <taxon>Streptophyta</taxon>
        <taxon>Embryophyta</taxon>
        <taxon>Tracheophyta</taxon>
        <taxon>Spermatophyta</taxon>
        <taxon>Magnoliopsida</taxon>
        <taxon>eudicotyledons</taxon>
        <taxon>Gunneridae</taxon>
        <taxon>Pentapetalae</taxon>
        <taxon>asterids</taxon>
        <taxon>lamiids</taxon>
        <taxon>Solanales</taxon>
        <taxon>Solanaceae</taxon>
        <taxon>Solanoideae</taxon>
        <taxon>Capsiceae</taxon>
        <taxon>Capsicum</taxon>
    </lineage>
</organism>
<dbReference type="AlphaFoldDB" id="A0A2G2WN24"/>
<dbReference type="CDD" id="cd00882">
    <property type="entry name" value="Ras_like_GTPase"/>
    <property type="match status" value="1"/>
</dbReference>
<evidence type="ECO:0000313" key="2">
    <source>
        <dbReference type="EMBL" id="PHT46622.1"/>
    </source>
</evidence>
<dbReference type="PANTHER" id="PTHR14241">
    <property type="entry name" value="INTERFERON-INDUCED PROTEIN 44"/>
    <property type="match status" value="1"/>
</dbReference>
<dbReference type="InterPro" id="IPR027417">
    <property type="entry name" value="P-loop_NTPase"/>
</dbReference>
<keyword evidence="1" id="KW-1133">Transmembrane helix</keyword>
<dbReference type="Gene3D" id="3.40.50.300">
    <property type="entry name" value="P-loop containing nucleotide triphosphate hydrolases"/>
    <property type="match status" value="1"/>
</dbReference>
<gene>
    <name evidence="2" type="ORF">CQW23_15780</name>
</gene>
<keyword evidence="1" id="KW-0812">Transmembrane</keyword>
<dbReference type="SUPFAM" id="SSF52540">
    <property type="entry name" value="P-loop containing nucleoside triphosphate hydrolases"/>
    <property type="match status" value="2"/>
</dbReference>
<evidence type="ECO:0000256" key="1">
    <source>
        <dbReference type="SAM" id="Phobius"/>
    </source>
</evidence>
<proteinExistence type="predicted"/>
<keyword evidence="1" id="KW-0472">Membrane</keyword>
<dbReference type="OrthoDB" id="25620at2759"/>
<sequence length="555" mass="61973">MGGDTTSPNSPLMYTTEESSFDQNVFENPLSSPMLLSGDDHPGSKVEDGEVGLGSMDLEEFVRASSNSIDDVNQKRLRNVYMDVLKSYEELKFHKDYLKEAKDKILSYTPGSWIEEVGGMKASDYNIPKKMTLLLIGPRGSGKSSLVNKISRVFDDDPFTPERAQVSYSSDGDGTYFLHEYTIPRGSSSFCLYDTRGLSDDSNENEKMVKRWMKKGVCHGKLIRRGSDDAEMKSKARRNRYCATETNVVSCVIFVVSAVQMLQSMDSDDETKRQLAQAVATTFNYPLLSFKDEKPIVVLTHGDLLSLSDRTRIRMYLGQLLGIHPKKQIFDIPESDDLGTRLTILNMLRHCLELADKNLPFKNYQPFEGPYRSKGLLKMLVSSLLVYAVLAILIGLGFMFMNTLQAKVASVPNSQVSQARVDGDSYAPLVDSVPNLQPEAMQPHVNLDCHASEADSVRDLQPEAPQSDENLGLGAMQPHVKLDCHASEVDSVRDIQREAPKSDVNLDCHASEVDSDYDLSDCHASEVDSDYDLHPKPPEPDENLNWGAIQHLWFG</sequence>
<reference evidence="2 3" key="1">
    <citation type="journal article" date="2017" name="Genome Biol.">
        <title>New reference genome sequences of hot pepper reveal the massive evolution of plant disease-resistance genes by retroduplication.</title>
        <authorList>
            <person name="Kim S."/>
            <person name="Park J."/>
            <person name="Yeom S.I."/>
            <person name="Kim Y.M."/>
            <person name="Seo E."/>
            <person name="Kim K.T."/>
            <person name="Kim M.S."/>
            <person name="Lee J.M."/>
            <person name="Cheong K."/>
            <person name="Shin H.S."/>
            <person name="Kim S.B."/>
            <person name="Han K."/>
            <person name="Lee J."/>
            <person name="Park M."/>
            <person name="Lee H.A."/>
            <person name="Lee H.Y."/>
            <person name="Lee Y."/>
            <person name="Oh S."/>
            <person name="Lee J.H."/>
            <person name="Choi E."/>
            <person name="Choi E."/>
            <person name="Lee S.E."/>
            <person name="Jeon J."/>
            <person name="Kim H."/>
            <person name="Choi G."/>
            <person name="Song H."/>
            <person name="Lee J."/>
            <person name="Lee S.C."/>
            <person name="Kwon J.K."/>
            <person name="Lee H.Y."/>
            <person name="Koo N."/>
            <person name="Hong Y."/>
            <person name="Kim R.W."/>
            <person name="Kang W.H."/>
            <person name="Huh J.H."/>
            <person name="Kang B.C."/>
            <person name="Yang T.J."/>
            <person name="Lee Y.H."/>
            <person name="Bennetzen J.L."/>
            <person name="Choi D."/>
        </authorList>
    </citation>
    <scope>NUCLEOTIDE SEQUENCE [LARGE SCALE GENOMIC DNA]</scope>
    <source>
        <strain evidence="3">cv. PBC81</strain>
    </source>
</reference>
<comment type="caution">
    <text evidence="2">The sequence shown here is derived from an EMBL/GenBank/DDBJ whole genome shotgun (WGS) entry which is preliminary data.</text>
</comment>
<dbReference type="EMBL" id="MLFT02000006">
    <property type="protein sequence ID" value="PHT46622.1"/>
    <property type="molecule type" value="Genomic_DNA"/>
</dbReference>
<reference evidence="3" key="2">
    <citation type="journal article" date="2017" name="J. Anim. Genet.">
        <title>Multiple reference genome sequences of hot pepper reveal the massive evolution of plant disease resistance genes by retroduplication.</title>
        <authorList>
            <person name="Kim S."/>
            <person name="Park J."/>
            <person name="Yeom S.-I."/>
            <person name="Kim Y.-M."/>
            <person name="Seo E."/>
            <person name="Kim K.-T."/>
            <person name="Kim M.-S."/>
            <person name="Lee J.M."/>
            <person name="Cheong K."/>
            <person name="Shin H.-S."/>
            <person name="Kim S.-B."/>
            <person name="Han K."/>
            <person name="Lee J."/>
            <person name="Park M."/>
            <person name="Lee H.-A."/>
            <person name="Lee H.-Y."/>
            <person name="Lee Y."/>
            <person name="Oh S."/>
            <person name="Lee J.H."/>
            <person name="Choi E."/>
            <person name="Choi E."/>
            <person name="Lee S.E."/>
            <person name="Jeon J."/>
            <person name="Kim H."/>
            <person name="Choi G."/>
            <person name="Song H."/>
            <person name="Lee J."/>
            <person name="Lee S.-C."/>
            <person name="Kwon J.-K."/>
            <person name="Lee H.-Y."/>
            <person name="Koo N."/>
            <person name="Hong Y."/>
            <person name="Kim R.W."/>
            <person name="Kang W.-H."/>
            <person name="Huh J.H."/>
            <person name="Kang B.-C."/>
            <person name="Yang T.-J."/>
            <person name="Lee Y.-H."/>
            <person name="Bennetzen J.L."/>
            <person name="Choi D."/>
        </authorList>
    </citation>
    <scope>NUCLEOTIDE SEQUENCE [LARGE SCALE GENOMIC DNA]</scope>
    <source>
        <strain evidence="3">cv. PBC81</strain>
    </source>
</reference>
<feature type="transmembrane region" description="Helical" evidence="1">
    <location>
        <begin position="380"/>
        <end position="401"/>
    </location>
</feature>